<dbReference type="PANTHER" id="PTHR30419">
    <property type="entry name" value="HTH-TYPE TRANSCRIPTIONAL REGULATOR YBHD"/>
    <property type="match status" value="1"/>
</dbReference>
<evidence type="ECO:0000256" key="2">
    <source>
        <dbReference type="ARBA" id="ARBA00023015"/>
    </source>
</evidence>
<keyword evidence="2" id="KW-0805">Transcription regulation</keyword>
<dbReference type="Pfam" id="PF00126">
    <property type="entry name" value="HTH_1"/>
    <property type="match status" value="1"/>
</dbReference>
<feature type="domain" description="HTH lysR-type" evidence="5">
    <location>
        <begin position="1"/>
        <end position="58"/>
    </location>
</feature>
<dbReference type="InterPro" id="IPR050950">
    <property type="entry name" value="HTH-type_LysR_regulators"/>
</dbReference>
<accession>A0A7X0LUK1</accession>
<dbReference type="SUPFAM" id="SSF46785">
    <property type="entry name" value="Winged helix' DNA-binding domain"/>
    <property type="match status" value="1"/>
</dbReference>
<keyword evidence="4" id="KW-0804">Transcription</keyword>
<dbReference type="PRINTS" id="PR00039">
    <property type="entry name" value="HTHLYSR"/>
</dbReference>
<evidence type="ECO:0000313" key="6">
    <source>
        <dbReference type="EMBL" id="MBB6444520.1"/>
    </source>
</evidence>
<dbReference type="Gene3D" id="1.10.10.10">
    <property type="entry name" value="Winged helix-like DNA-binding domain superfamily/Winged helix DNA-binding domain"/>
    <property type="match status" value="1"/>
</dbReference>
<dbReference type="AlphaFoldDB" id="A0A7X0LUK1"/>
<dbReference type="InterPro" id="IPR005119">
    <property type="entry name" value="LysR_subst-bd"/>
</dbReference>
<keyword evidence="7" id="KW-1185">Reference proteome</keyword>
<sequence>MDIRQLRYFVTVSDEGQITRAAKKLNMAQPPLSQQLKLIEEELGTTLFIRNSRSVELTEAGILLYQRAVSILTQIDDTVMEVKETGDGLRGQLAIGTAKTCAVAYLPERIQAFHEQYPLVTFRIEDGHPHEVVKFLEDRLVELAVVRFVSDLHLDYESKTLLEEPYVLFTPSKWEWDASRTSITMKDLEDIPLIMFVRENKYGKYTAFQDACIKQGIKPNIICESHDAAIIFSFVATGMGAAVMPKSTFSIHPSNNINIVEIEDCPLRNKISLIWDQNRPLSKGAQRFIESFD</sequence>
<dbReference type="EMBL" id="JACHGK010000002">
    <property type="protein sequence ID" value="MBB6444520.1"/>
    <property type="molecule type" value="Genomic_DNA"/>
</dbReference>
<dbReference type="GO" id="GO:0003677">
    <property type="term" value="F:DNA binding"/>
    <property type="evidence" value="ECO:0007669"/>
    <property type="project" value="UniProtKB-KW"/>
</dbReference>
<evidence type="ECO:0000313" key="7">
    <source>
        <dbReference type="Proteomes" id="UP000531594"/>
    </source>
</evidence>
<dbReference type="PROSITE" id="PS50931">
    <property type="entry name" value="HTH_LYSR"/>
    <property type="match status" value="1"/>
</dbReference>
<dbReference type="GO" id="GO:0005829">
    <property type="term" value="C:cytosol"/>
    <property type="evidence" value="ECO:0007669"/>
    <property type="project" value="TreeGrafter"/>
</dbReference>
<evidence type="ECO:0000259" key="5">
    <source>
        <dbReference type="PROSITE" id="PS50931"/>
    </source>
</evidence>
<evidence type="ECO:0000256" key="3">
    <source>
        <dbReference type="ARBA" id="ARBA00023125"/>
    </source>
</evidence>
<dbReference type="SUPFAM" id="SSF53850">
    <property type="entry name" value="Periplasmic binding protein-like II"/>
    <property type="match status" value="1"/>
</dbReference>
<gene>
    <name evidence="6" type="ORF">HNR53_001128</name>
</gene>
<dbReference type="FunFam" id="1.10.10.10:FF:000001">
    <property type="entry name" value="LysR family transcriptional regulator"/>
    <property type="match status" value="1"/>
</dbReference>
<evidence type="ECO:0000256" key="1">
    <source>
        <dbReference type="ARBA" id="ARBA00009437"/>
    </source>
</evidence>
<dbReference type="CDD" id="cd05466">
    <property type="entry name" value="PBP2_LTTR_substrate"/>
    <property type="match status" value="1"/>
</dbReference>
<dbReference type="InterPro" id="IPR036388">
    <property type="entry name" value="WH-like_DNA-bd_sf"/>
</dbReference>
<comment type="similarity">
    <text evidence="1">Belongs to the LysR transcriptional regulatory family.</text>
</comment>
<reference evidence="6 7" key="1">
    <citation type="submission" date="2020-08" db="EMBL/GenBank/DDBJ databases">
        <title>Genomic Encyclopedia of Type Strains, Phase IV (KMG-IV): sequencing the most valuable type-strain genomes for metagenomic binning, comparative biology and taxonomic classification.</title>
        <authorList>
            <person name="Goeker M."/>
        </authorList>
    </citation>
    <scope>NUCLEOTIDE SEQUENCE [LARGE SCALE GENOMIC DNA]</scope>
    <source>
        <strain evidence="6 7">DSM 5391</strain>
    </source>
</reference>
<protein>
    <submittedName>
        <fullName evidence="6">DNA-binding transcriptional LysR family regulator</fullName>
    </submittedName>
</protein>
<dbReference type="RefSeq" id="WP_184523633.1">
    <property type="nucleotide sequence ID" value="NZ_JACHGK010000002.1"/>
</dbReference>
<comment type="caution">
    <text evidence="6">The sequence shown here is derived from an EMBL/GenBank/DDBJ whole genome shotgun (WGS) entry which is preliminary data.</text>
</comment>
<organism evidence="6 7">
    <name type="scientific">Bacillus benzoevorans</name>
    <dbReference type="NCBI Taxonomy" id="1456"/>
    <lineage>
        <taxon>Bacteria</taxon>
        <taxon>Bacillati</taxon>
        <taxon>Bacillota</taxon>
        <taxon>Bacilli</taxon>
        <taxon>Bacillales</taxon>
        <taxon>Bacillaceae</taxon>
        <taxon>Bacillus</taxon>
    </lineage>
</organism>
<keyword evidence="3 6" id="KW-0238">DNA-binding</keyword>
<name>A0A7X0LUK1_9BACI</name>
<proteinExistence type="inferred from homology"/>
<dbReference type="InterPro" id="IPR036390">
    <property type="entry name" value="WH_DNA-bd_sf"/>
</dbReference>
<dbReference type="Pfam" id="PF03466">
    <property type="entry name" value="LysR_substrate"/>
    <property type="match status" value="1"/>
</dbReference>
<dbReference type="GO" id="GO:0003700">
    <property type="term" value="F:DNA-binding transcription factor activity"/>
    <property type="evidence" value="ECO:0007669"/>
    <property type="project" value="InterPro"/>
</dbReference>
<dbReference type="InterPro" id="IPR000847">
    <property type="entry name" value="LysR_HTH_N"/>
</dbReference>
<evidence type="ECO:0000256" key="4">
    <source>
        <dbReference type="ARBA" id="ARBA00023163"/>
    </source>
</evidence>
<dbReference type="Gene3D" id="3.40.190.290">
    <property type="match status" value="1"/>
</dbReference>
<dbReference type="PANTHER" id="PTHR30419:SF28">
    <property type="entry name" value="HTH-TYPE TRANSCRIPTIONAL REGULATOR BSDA"/>
    <property type="match status" value="1"/>
</dbReference>
<dbReference type="Proteomes" id="UP000531594">
    <property type="component" value="Unassembled WGS sequence"/>
</dbReference>